<dbReference type="Pfam" id="PF12770">
    <property type="entry name" value="CHAT"/>
    <property type="match status" value="1"/>
</dbReference>
<reference evidence="2" key="1">
    <citation type="submission" date="2021-01" db="EMBL/GenBank/DDBJ databases">
        <authorList>
            <person name="Kaushik A."/>
        </authorList>
    </citation>
    <scope>NUCLEOTIDE SEQUENCE</scope>
    <source>
        <strain evidence="2">AG1-1C</strain>
    </source>
</reference>
<dbReference type="Proteomes" id="UP000663846">
    <property type="component" value="Unassembled WGS sequence"/>
</dbReference>
<dbReference type="AlphaFoldDB" id="A0A8H2W735"/>
<evidence type="ECO:0000313" key="3">
    <source>
        <dbReference type="Proteomes" id="UP000663846"/>
    </source>
</evidence>
<dbReference type="PANTHER" id="PTHR19959">
    <property type="entry name" value="KINESIN LIGHT CHAIN"/>
    <property type="match status" value="1"/>
</dbReference>
<dbReference type="PANTHER" id="PTHR19959:SF119">
    <property type="entry name" value="FUNGAL LIPASE-LIKE DOMAIN-CONTAINING PROTEIN"/>
    <property type="match status" value="1"/>
</dbReference>
<protein>
    <recommendedName>
        <fullName evidence="1">CHAT domain-containing protein</fullName>
    </recommendedName>
</protein>
<organism evidence="2 3">
    <name type="scientific">Rhizoctonia solani</name>
    <dbReference type="NCBI Taxonomy" id="456999"/>
    <lineage>
        <taxon>Eukaryota</taxon>
        <taxon>Fungi</taxon>
        <taxon>Dikarya</taxon>
        <taxon>Basidiomycota</taxon>
        <taxon>Agaricomycotina</taxon>
        <taxon>Agaricomycetes</taxon>
        <taxon>Cantharellales</taxon>
        <taxon>Ceratobasidiaceae</taxon>
        <taxon>Rhizoctonia</taxon>
    </lineage>
</organism>
<dbReference type="SUPFAM" id="SSF48452">
    <property type="entry name" value="TPR-like"/>
    <property type="match status" value="2"/>
</dbReference>
<dbReference type="Gene3D" id="1.25.40.10">
    <property type="entry name" value="Tetratricopeptide repeat domain"/>
    <property type="match status" value="3"/>
</dbReference>
<evidence type="ECO:0000313" key="2">
    <source>
        <dbReference type="EMBL" id="CAE6340538.1"/>
    </source>
</evidence>
<proteinExistence type="predicted"/>
<dbReference type="InterPro" id="IPR011990">
    <property type="entry name" value="TPR-like_helical_dom_sf"/>
</dbReference>
<gene>
    <name evidence="2" type="ORF">RDB_LOCUS3689</name>
</gene>
<accession>A0A8H2W735</accession>
<evidence type="ECO:0000259" key="1">
    <source>
        <dbReference type="Pfam" id="PF12770"/>
    </source>
</evidence>
<feature type="domain" description="CHAT" evidence="1">
    <location>
        <begin position="967"/>
        <end position="1223"/>
    </location>
</feature>
<dbReference type="EMBL" id="CAJMWS010000023">
    <property type="protein sequence ID" value="CAE6340538.1"/>
    <property type="molecule type" value="Genomic_DNA"/>
</dbReference>
<dbReference type="InterPro" id="IPR024983">
    <property type="entry name" value="CHAT_dom"/>
</dbReference>
<comment type="caution">
    <text evidence="2">The sequence shown here is derived from an EMBL/GenBank/DDBJ whole genome shotgun (WGS) entry which is preliminary data.</text>
</comment>
<sequence>MLSIVPDEDPSVALVYEIFDNLCESHAQRVQAADNHIYSTPIVIATKSDPETIYDLGVTHKAQFNREGKLNNLERAIGCMTSAVELSAETDAELPKYLFGLADVLLERFDRFSGFEFLEDAIEYQRRGVSLLTHSKPDFLANLGYSLMRRFQLKGDTPDLDEAINLQELAVASTTKDTKRAEVCYNTLGMSLVLRFENTSDLLNLDRAIELYQRALELDLATEDRAAIANNIGSALQKKYFHRRDIDYIDRAIAHQQKAVDSTLDSHTGKPGYLTNLAISLYHRFEYLGKMGDINRAISHQLDALDLLPSKHNLRPSLLGDLGNSYLLLFGNTGYPIDIQQSISRLTDALELTPLNNPDRPKWLMSLGHAFRQKFEILGELVDIDRAIGYHHQSVAATSKGHMDQADRLDHLGNAYMSRFERLRELADLDNAIEQHRAALAIFGRSNKKAQAAFHNLGGALCRRFDQVGELEDIDESVTVIQQAIEISAKTSYLSILQNSLGVSLLSRYRCTNRIEDIEESVSCLVQAVSLTADGHPDMSAWLQNLSSSLNLRYYRTGNIDDIEKAIEYQTKAVDMIPEYHMSRPALLSVLGDALALRHLATDQPKRGKRDDAINAFRTAALSTVGSPHHRFTAAYKWAQMLLLQEESPLEAYRVAFTLVPQVVWIGKSIDQRYEDVTSISHLTSAAVSSAIAEREYMLALEWFEAGRLIVWGQMLQLRTPLDELRAADQSLAEKVEKVAHELDRAGSLRPSRINARAQANAFEQVAQSHHRLAEDWDQLLRQIRQFDGFSDFLLPKKANALLKVAHDGDVVVINVHEAMCHALVIRRAGFHLDCIPLSGLSHQKASDAQKQLIQLLRLSGVRQRSGESGTPLKDRSILGKIKDLRRPFSQMALKASLRVLGPSKGAPSPHSSPKNLQFLTGKTARRPFLEEEASHNNEMEGILEFLWFDIVHPILSYLNYLSPNPNTDLPHITWCVSGPLAFLPLHAAGNYKVSTFNARSFNCVVASYSPTLSGLLASAPSIKEFSGLLMIGQASTPGLSALPRTERDLDSIARHANSLRFSGLTEHDATPNTVLEAIGRHSWVHFACHASQIAQDPTSSAFYLHTGTLDLSTITKRSLGRKAFAFLSACQTATGDIDLPEEAVHLAAGIIMAGYPTVIATMWSIGDSDAPLVADRTYAQMFKGGKPDSTNASRALHQALSVLRAKVGENNFISWVPYIHIGI</sequence>
<name>A0A8H2W735_9AGAM</name>